<dbReference type="Proteomes" id="UP000186868">
    <property type="component" value="Unassembled WGS sequence"/>
</dbReference>
<keyword evidence="3" id="KW-1185">Reference proteome</keyword>
<dbReference type="RefSeq" id="WP_073597875.1">
    <property type="nucleotide sequence ID" value="NZ_MRCB01000001.1"/>
</dbReference>
<dbReference type="AlphaFoldDB" id="A0A1U7HT33"/>
<protein>
    <submittedName>
        <fullName evidence="2">Uncharacterized protein</fullName>
    </submittedName>
</protein>
<reference evidence="2 3" key="1">
    <citation type="submission" date="2016-11" db="EMBL/GenBank/DDBJ databases">
        <title>Draft Genome Sequences of Nine Cyanobacterial Strains from Diverse Habitats.</title>
        <authorList>
            <person name="Zhu T."/>
            <person name="Hou S."/>
            <person name="Lu X."/>
            <person name="Hess W.R."/>
        </authorList>
    </citation>
    <scope>NUCLEOTIDE SEQUENCE [LARGE SCALE GENOMIC DNA]</scope>
    <source>
        <strain evidence="2 3">NIES-593</strain>
    </source>
</reference>
<evidence type="ECO:0000256" key="1">
    <source>
        <dbReference type="SAM" id="MobiDB-lite"/>
    </source>
</evidence>
<dbReference type="EMBL" id="MRCB01000001">
    <property type="protein sequence ID" value="OKH26742.1"/>
    <property type="molecule type" value="Genomic_DNA"/>
</dbReference>
<comment type="caution">
    <text evidence="2">The sequence shown here is derived from an EMBL/GenBank/DDBJ whole genome shotgun (WGS) entry which is preliminary data.</text>
</comment>
<proteinExistence type="predicted"/>
<gene>
    <name evidence="2" type="ORF">NIES593_01445</name>
</gene>
<organism evidence="2 3">
    <name type="scientific">Hydrococcus rivularis NIES-593</name>
    <dbReference type="NCBI Taxonomy" id="1921803"/>
    <lineage>
        <taxon>Bacteria</taxon>
        <taxon>Bacillati</taxon>
        <taxon>Cyanobacteriota</taxon>
        <taxon>Cyanophyceae</taxon>
        <taxon>Pleurocapsales</taxon>
        <taxon>Hydrococcaceae</taxon>
        <taxon>Hydrococcus</taxon>
    </lineage>
</organism>
<feature type="region of interest" description="Disordered" evidence="1">
    <location>
        <begin position="190"/>
        <end position="218"/>
    </location>
</feature>
<accession>A0A1U7HT33</accession>
<name>A0A1U7HT33_9CYAN</name>
<dbReference type="OrthoDB" id="425808at2"/>
<feature type="compositionally biased region" description="Basic residues" evidence="1">
    <location>
        <begin position="198"/>
        <end position="211"/>
    </location>
</feature>
<sequence length="218" mass="24209">MARMTSVAHFVAVSDLSKPLTSQEGILIEVAAKGGDTPKNRAKALEIAQQMWEKGEIAADEFPDGLTQDNIVYVPPDSSHLRETKILPNSRQLPPIVQGAQEIIELVKLQLAVQQIAQEAEPYFPIILSVLEKTRPLTAEEQELVQDKRFAKTLEKLATTIAEQENYRENCAGYGKLILNALAWQLNKGVKEPTQTKKNVRQRKPASKRSAPRSSKGT</sequence>
<evidence type="ECO:0000313" key="3">
    <source>
        <dbReference type="Proteomes" id="UP000186868"/>
    </source>
</evidence>
<evidence type="ECO:0000313" key="2">
    <source>
        <dbReference type="EMBL" id="OKH26742.1"/>
    </source>
</evidence>